<accession>A0AAD5LTC5</accession>
<sequence>MRQRWLLQALPVVGALAVHAVSQASAFMVDGPGTAESFFRGEPTAANINMIVAVKEAGLEEEVRETFFSLGEQRPAWETSVSSSSGSSIDSRDPSATEPPRRVAEYDHSAFTLPTEDPALVRQQLPAGSPGDVDEELIGPEPTPPSPRCSLPMTERATTSPTPASTSPRAIRMENGAAEQLEPSDYRIHIQANGDGIDAFFRAFLELVRSAPAPATNQPPRPLLRGAQAPLVGA</sequence>
<dbReference type="AlphaFoldDB" id="A0AAD5LTC5"/>
<gene>
    <name evidence="3" type="ORF">P43SY_005422</name>
</gene>
<name>A0AAD5LTC5_PYTIN</name>
<dbReference type="EMBL" id="JAKCXM010000825">
    <property type="protein sequence ID" value="KAJ0391809.1"/>
    <property type="molecule type" value="Genomic_DNA"/>
</dbReference>
<evidence type="ECO:0000313" key="4">
    <source>
        <dbReference type="Proteomes" id="UP001209570"/>
    </source>
</evidence>
<feature type="compositionally biased region" description="Low complexity" evidence="1">
    <location>
        <begin position="156"/>
        <end position="168"/>
    </location>
</feature>
<evidence type="ECO:0000313" key="3">
    <source>
        <dbReference type="EMBL" id="KAJ0391809.1"/>
    </source>
</evidence>
<reference evidence="3" key="1">
    <citation type="submission" date="2021-12" db="EMBL/GenBank/DDBJ databases">
        <title>Prjna785345.</title>
        <authorList>
            <person name="Rujirawat T."/>
            <person name="Krajaejun T."/>
        </authorList>
    </citation>
    <scope>NUCLEOTIDE SEQUENCE</scope>
    <source>
        <strain evidence="3">Pi057C3</strain>
    </source>
</reference>
<keyword evidence="4" id="KW-1185">Reference proteome</keyword>
<organism evidence="3 4">
    <name type="scientific">Pythium insidiosum</name>
    <name type="common">Pythiosis disease agent</name>
    <dbReference type="NCBI Taxonomy" id="114742"/>
    <lineage>
        <taxon>Eukaryota</taxon>
        <taxon>Sar</taxon>
        <taxon>Stramenopiles</taxon>
        <taxon>Oomycota</taxon>
        <taxon>Peronosporomycetes</taxon>
        <taxon>Pythiales</taxon>
        <taxon>Pythiaceae</taxon>
        <taxon>Pythium</taxon>
    </lineage>
</organism>
<feature type="signal peptide" evidence="2">
    <location>
        <begin position="1"/>
        <end position="26"/>
    </location>
</feature>
<feature type="region of interest" description="Disordered" evidence="1">
    <location>
        <begin position="75"/>
        <end position="168"/>
    </location>
</feature>
<evidence type="ECO:0000256" key="2">
    <source>
        <dbReference type="SAM" id="SignalP"/>
    </source>
</evidence>
<comment type="caution">
    <text evidence="3">The sequence shown here is derived from an EMBL/GenBank/DDBJ whole genome shotgun (WGS) entry which is preliminary data.</text>
</comment>
<feature type="compositionally biased region" description="Low complexity" evidence="1">
    <location>
        <begin position="80"/>
        <end position="89"/>
    </location>
</feature>
<feature type="region of interest" description="Disordered" evidence="1">
    <location>
        <begin position="212"/>
        <end position="234"/>
    </location>
</feature>
<feature type="chain" id="PRO_5042173454" evidence="2">
    <location>
        <begin position="27"/>
        <end position="234"/>
    </location>
</feature>
<protein>
    <submittedName>
        <fullName evidence="3">Uncharacterized protein</fullName>
    </submittedName>
</protein>
<feature type="compositionally biased region" description="Basic and acidic residues" evidence="1">
    <location>
        <begin position="90"/>
        <end position="108"/>
    </location>
</feature>
<proteinExistence type="predicted"/>
<dbReference type="Proteomes" id="UP001209570">
    <property type="component" value="Unassembled WGS sequence"/>
</dbReference>
<keyword evidence="2" id="KW-0732">Signal</keyword>
<evidence type="ECO:0000256" key="1">
    <source>
        <dbReference type="SAM" id="MobiDB-lite"/>
    </source>
</evidence>